<feature type="binding site" evidence="7">
    <location>
        <begin position="407"/>
        <end position="410"/>
    </location>
    <ligand>
        <name>meso-2,6-diaminopimelate</name>
        <dbReference type="ChEBI" id="CHEBI:57791"/>
    </ligand>
</feature>
<keyword evidence="6 7" id="KW-0961">Cell wall biogenesis/degradation</keyword>
<dbReference type="EC" id="6.3.2.13" evidence="7"/>
<feature type="domain" description="Mur ligase C-terminal" evidence="10">
    <location>
        <begin position="331"/>
        <end position="457"/>
    </location>
</feature>
<feature type="domain" description="Mur ligase N-terminal catalytic" evidence="9">
    <location>
        <begin position="20"/>
        <end position="78"/>
    </location>
</feature>
<evidence type="ECO:0000256" key="6">
    <source>
        <dbReference type="ARBA" id="ARBA00023316"/>
    </source>
</evidence>
<keyword evidence="7" id="KW-0963">Cytoplasm</keyword>
<feature type="binding site" evidence="7">
    <location>
        <position position="183"/>
    </location>
    <ligand>
        <name>UDP-N-acetyl-alpha-D-muramoyl-L-alanyl-D-glutamate</name>
        <dbReference type="ChEBI" id="CHEBI:83900"/>
    </ligand>
</feature>
<gene>
    <name evidence="7" type="primary">murE</name>
    <name evidence="12" type="ORF">IPN75_08785</name>
</gene>
<dbReference type="Gene3D" id="3.40.1390.10">
    <property type="entry name" value="MurE/MurF, N-terminal domain"/>
    <property type="match status" value="1"/>
</dbReference>
<keyword evidence="4 7" id="KW-0573">Peptidoglycan synthesis</keyword>
<dbReference type="Pfam" id="PF01225">
    <property type="entry name" value="Mur_ligase"/>
    <property type="match status" value="1"/>
</dbReference>
<feature type="modified residue" description="N6-carboxylysine" evidence="7">
    <location>
        <position position="215"/>
    </location>
</feature>
<dbReference type="InterPro" id="IPR036615">
    <property type="entry name" value="Mur_ligase_C_dom_sf"/>
</dbReference>
<keyword evidence="3 7" id="KW-0133">Cell shape</keyword>
<comment type="function">
    <text evidence="7">Catalyzes the addition of meso-diaminopimelic acid to the nucleotide precursor UDP-N-acetylmuramoyl-L-alanyl-D-glutamate (UMAG) in the biosynthesis of bacterial cell-wall peptidoglycan.</text>
</comment>
<evidence type="ECO:0000256" key="8">
    <source>
        <dbReference type="RuleBase" id="RU004135"/>
    </source>
</evidence>
<evidence type="ECO:0000256" key="5">
    <source>
        <dbReference type="ARBA" id="ARBA00023306"/>
    </source>
</evidence>
<proteinExistence type="inferred from homology"/>
<comment type="caution">
    <text evidence="12">The sequence shown here is derived from an EMBL/GenBank/DDBJ whole genome shotgun (WGS) entry which is preliminary data.</text>
</comment>
<dbReference type="Pfam" id="PF02875">
    <property type="entry name" value="Mur_ligase_C"/>
    <property type="match status" value="1"/>
</dbReference>
<dbReference type="GO" id="GO:0051301">
    <property type="term" value="P:cell division"/>
    <property type="evidence" value="ECO:0007669"/>
    <property type="project" value="UniProtKB-KW"/>
</dbReference>
<feature type="binding site" evidence="7">
    <location>
        <position position="459"/>
    </location>
    <ligand>
        <name>meso-2,6-diaminopimelate</name>
        <dbReference type="ChEBI" id="CHEBI:57791"/>
    </ligand>
</feature>
<dbReference type="InterPro" id="IPR035911">
    <property type="entry name" value="MurE/MurF_N"/>
</dbReference>
<dbReference type="NCBIfam" id="TIGR01085">
    <property type="entry name" value="murE"/>
    <property type="match status" value="1"/>
</dbReference>
<dbReference type="InterPro" id="IPR000713">
    <property type="entry name" value="Mur_ligase_N"/>
</dbReference>
<dbReference type="InterPro" id="IPR036565">
    <property type="entry name" value="Mur-like_cat_sf"/>
</dbReference>
<feature type="binding site" evidence="7">
    <location>
        <position position="455"/>
    </location>
    <ligand>
        <name>meso-2,6-diaminopimelate</name>
        <dbReference type="ChEBI" id="CHEBI:57791"/>
    </ligand>
</feature>
<feature type="binding site" evidence="7">
    <location>
        <position position="383"/>
    </location>
    <ligand>
        <name>meso-2,6-diaminopimelate</name>
        <dbReference type="ChEBI" id="CHEBI:57791"/>
    </ligand>
</feature>
<comment type="PTM">
    <text evidence="7">Carboxylation is probably crucial for Mg(2+) binding and, consequently, for the gamma-phosphate positioning of ATP.</text>
</comment>
<dbReference type="InterPro" id="IPR004101">
    <property type="entry name" value="Mur_ligase_C"/>
</dbReference>
<evidence type="ECO:0000313" key="12">
    <source>
        <dbReference type="EMBL" id="MBK8890485.1"/>
    </source>
</evidence>
<dbReference type="GO" id="GO:0071555">
    <property type="term" value="P:cell wall organization"/>
    <property type="evidence" value="ECO:0007669"/>
    <property type="project" value="UniProtKB-KW"/>
</dbReference>
<keyword evidence="7" id="KW-0547">Nucleotide-binding</keyword>
<dbReference type="InterPro" id="IPR013221">
    <property type="entry name" value="Mur_ligase_cen"/>
</dbReference>
<evidence type="ECO:0000256" key="4">
    <source>
        <dbReference type="ARBA" id="ARBA00022984"/>
    </source>
</evidence>
<dbReference type="Proteomes" id="UP000808146">
    <property type="component" value="Unassembled WGS sequence"/>
</dbReference>
<comment type="pathway">
    <text evidence="7 8">Cell wall biogenesis; peptidoglycan biosynthesis.</text>
</comment>
<dbReference type="SUPFAM" id="SSF63418">
    <property type="entry name" value="MurE/MurF N-terminal domain"/>
    <property type="match status" value="1"/>
</dbReference>
<sequence>MSAQHLILERLAARGVVATGVADDSRQVRPGDVFLAYPGTLADGRRYIAHAIARGAAAVLWQAGGDFAWNPGWTAANMQIDGLRALAGPLAHLVYGEPSAKLSLIAVTGTNGKTTVSQFIARAHARKCAVIGTLGAGFPGGLADTGFTTPEATTLMRLLAGFQRARAEACALEASSIGIEEGRLNGARVDVAVFTNFTRDHLDYHGSMEAYAAAKRRLLVWPGLRTAIINADDELGRRLMRETTARSVLGYGIGDPKTAGGVAVRAENLVATPGGQRFSLVLPGGRVEVHTCLLGRYNIANLLAAAAVLHDSGIETADVGRRLSALTPPAGRMERLGGAGEPLIVVDYAHSPDALENVLRALRDVAQARNGSLCVVFGCGGDRDRGKRPQMGEIAARLADRVLLTSDNPRGEDPARIIADILAGMTPVESVVDRSAAIRRAIAGAGVNDVVLLAGKGHEPYQEIAGIRTPFSDVDQARAALVLRRECPRVVA</sequence>
<dbReference type="GO" id="GO:0005737">
    <property type="term" value="C:cytoplasm"/>
    <property type="evidence" value="ECO:0007669"/>
    <property type="project" value="UniProtKB-SubCell"/>
</dbReference>
<name>A0A9D7LMD8_9RHOO</name>
<keyword evidence="5 7" id="KW-0131">Cell cycle</keyword>
<dbReference type="EMBL" id="JADKBR010000007">
    <property type="protein sequence ID" value="MBK8890485.1"/>
    <property type="molecule type" value="Genomic_DNA"/>
</dbReference>
<dbReference type="PANTHER" id="PTHR23135:SF4">
    <property type="entry name" value="UDP-N-ACETYLMURAMOYL-L-ALANYL-D-GLUTAMATE--2,6-DIAMINOPIMELATE LIGASE MURE HOMOLOG, CHLOROPLASTIC"/>
    <property type="match status" value="1"/>
</dbReference>
<dbReference type="GO" id="GO:0008765">
    <property type="term" value="F:UDP-N-acetylmuramoylalanyl-D-glutamate-2,6-diaminopimelate ligase activity"/>
    <property type="evidence" value="ECO:0007669"/>
    <property type="project" value="UniProtKB-UniRule"/>
</dbReference>
<feature type="domain" description="Mur ligase central" evidence="11">
    <location>
        <begin position="107"/>
        <end position="308"/>
    </location>
</feature>
<dbReference type="GO" id="GO:0008360">
    <property type="term" value="P:regulation of cell shape"/>
    <property type="evidence" value="ECO:0007669"/>
    <property type="project" value="UniProtKB-KW"/>
</dbReference>
<evidence type="ECO:0000256" key="2">
    <source>
        <dbReference type="ARBA" id="ARBA00022618"/>
    </source>
</evidence>
<protein>
    <recommendedName>
        <fullName evidence="7">UDP-N-acetylmuramoyl-L-alanyl-D-glutamate--2,6-diaminopimelate ligase</fullName>
        <ecNumber evidence="7">6.3.2.13</ecNumber>
    </recommendedName>
    <alternativeName>
        <fullName evidence="7">Meso-A2pm-adding enzyme</fullName>
    </alternativeName>
    <alternativeName>
        <fullName evidence="7">Meso-diaminopimelate-adding enzyme</fullName>
    </alternativeName>
    <alternativeName>
        <fullName evidence="7">UDP-MurNAc-L-Ala-D-Glu:meso-diaminopimelate ligase</fullName>
    </alternativeName>
    <alternativeName>
        <fullName evidence="7">UDP-MurNAc-tripeptide synthetase</fullName>
    </alternativeName>
    <alternativeName>
        <fullName evidence="7">UDP-N-acetylmuramyl-tripeptide synthetase</fullName>
    </alternativeName>
</protein>
<comment type="caution">
    <text evidence="7">Lacks conserved residue(s) required for the propagation of feature annotation.</text>
</comment>
<evidence type="ECO:0000259" key="10">
    <source>
        <dbReference type="Pfam" id="PF02875"/>
    </source>
</evidence>
<feature type="binding site" evidence="7">
    <location>
        <position position="25"/>
    </location>
    <ligand>
        <name>UDP-N-acetyl-alpha-D-muramoyl-L-alanyl-D-glutamate</name>
        <dbReference type="ChEBI" id="CHEBI:83900"/>
    </ligand>
</feature>
<keyword evidence="7" id="KW-0460">Magnesium</keyword>
<dbReference type="InterPro" id="IPR005761">
    <property type="entry name" value="UDP-N-AcMur-Glu-dNH2Pim_ligase"/>
</dbReference>
<dbReference type="Gene3D" id="3.40.1190.10">
    <property type="entry name" value="Mur-like, catalytic domain"/>
    <property type="match status" value="1"/>
</dbReference>
<evidence type="ECO:0000256" key="1">
    <source>
        <dbReference type="ARBA" id="ARBA00005898"/>
    </source>
</evidence>
<comment type="subcellular location">
    <subcellularLocation>
        <location evidence="7 8">Cytoplasm</location>
    </subcellularLocation>
</comment>
<dbReference type="Pfam" id="PF08245">
    <property type="entry name" value="Mur_ligase_M"/>
    <property type="match status" value="1"/>
</dbReference>
<comment type="similarity">
    <text evidence="1 7">Belongs to the MurCDEF family. MurE subfamily.</text>
</comment>
<comment type="cofactor">
    <cofactor evidence="7">
        <name>Mg(2+)</name>
        <dbReference type="ChEBI" id="CHEBI:18420"/>
    </cofactor>
</comment>
<dbReference type="GO" id="GO:0000287">
    <property type="term" value="F:magnesium ion binding"/>
    <property type="evidence" value="ECO:0007669"/>
    <property type="project" value="UniProtKB-UniRule"/>
</dbReference>
<dbReference type="PANTHER" id="PTHR23135">
    <property type="entry name" value="MUR LIGASE FAMILY MEMBER"/>
    <property type="match status" value="1"/>
</dbReference>
<evidence type="ECO:0000256" key="3">
    <source>
        <dbReference type="ARBA" id="ARBA00022960"/>
    </source>
</evidence>
<reference evidence="12" key="1">
    <citation type="submission" date="2020-10" db="EMBL/GenBank/DDBJ databases">
        <title>Connecting structure to function with the recovery of over 1000 high-quality activated sludge metagenome-assembled genomes encoding full-length rRNA genes using long-read sequencing.</title>
        <authorList>
            <person name="Singleton C.M."/>
            <person name="Petriglieri F."/>
            <person name="Kristensen J.M."/>
            <person name="Kirkegaard R.H."/>
            <person name="Michaelsen T.Y."/>
            <person name="Andersen M.H."/>
            <person name="Karst S.M."/>
            <person name="Dueholm M.S."/>
            <person name="Nielsen P.H."/>
            <person name="Albertsen M."/>
        </authorList>
    </citation>
    <scope>NUCLEOTIDE SEQUENCE</scope>
    <source>
        <strain evidence="12">OdNE_18-Q3-R46-58_BAT3C.305</strain>
    </source>
</reference>
<comment type="catalytic activity">
    <reaction evidence="7">
        <text>UDP-N-acetyl-alpha-D-muramoyl-L-alanyl-D-glutamate + meso-2,6-diaminopimelate + ATP = UDP-N-acetyl-alpha-D-muramoyl-L-alanyl-gamma-D-glutamyl-meso-2,6-diaminopimelate + ADP + phosphate + H(+)</text>
        <dbReference type="Rhea" id="RHEA:23676"/>
        <dbReference type="ChEBI" id="CHEBI:15378"/>
        <dbReference type="ChEBI" id="CHEBI:30616"/>
        <dbReference type="ChEBI" id="CHEBI:43474"/>
        <dbReference type="ChEBI" id="CHEBI:57791"/>
        <dbReference type="ChEBI" id="CHEBI:83900"/>
        <dbReference type="ChEBI" id="CHEBI:83905"/>
        <dbReference type="ChEBI" id="CHEBI:456216"/>
        <dbReference type="EC" id="6.3.2.13"/>
    </reaction>
</comment>
<dbReference type="SUPFAM" id="SSF53244">
    <property type="entry name" value="MurD-like peptide ligases, peptide-binding domain"/>
    <property type="match status" value="1"/>
</dbReference>
<feature type="binding site" evidence="7">
    <location>
        <begin position="148"/>
        <end position="149"/>
    </location>
    <ligand>
        <name>UDP-N-acetyl-alpha-D-muramoyl-L-alanyl-D-glutamate</name>
        <dbReference type="ChEBI" id="CHEBI:83900"/>
    </ligand>
</feature>
<keyword evidence="7" id="KW-0067">ATP-binding</keyword>
<dbReference type="Gene3D" id="3.90.190.20">
    <property type="entry name" value="Mur ligase, C-terminal domain"/>
    <property type="match status" value="1"/>
</dbReference>
<dbReference type="NCBIfam" id="NF001126">
    <property type="entry name" value="PRK00139.1-4"/>
    <property type="match status" value="1"/>
</dbReference>
<evidence type="ECO:0000259" key="9">
    <source>
        <dbReference type="Pfam" id="PF01225"/>
    </source>
</evidence>
<dbReference type="GO" id="GO:0009252">
    <property type="term" value="P:peptidoglycan biosynthetic process"/>
    <property type="evidence" value="ECO:0007669"/>
    <property type="project" value="UniProtKB-UniRule"/>
</dbReference>
<feature type="short sequence motif" description="Meso-diaminopimelate recognition motif" evidence="7">
    <location>
        <begin position="407"/>
        <end position="410"/>
    </location>
</feature>
<dbReference type="GO" id="GO:0005524">
    <property type="term" value="F:ATP binding"/>
    <property type="evidence" value="ECO:0007669"/>
    <property type="project" value="UniProtKB-UniRule"/>
</dbReference>
<keyword evidence="7 12" id="KW-0436">Ligase</keyword>
<keyword evidence="2 7" id="KW-0132">Cell division</keyword>
<dbReference type="HAMAP" id="MF_00208">
    <property type="entry name" value="MurE"/>
    <property type="match status" value="1"/>
</dbReference>
<dbReference type="AlphaFoldDB" id="A0A9D7LMD8"/>
<accession>A0A9D7LMD8</accession>
<evidence type="ECO:0000256" key="7">
    <source>
        <dbReference type="HAMAP-Rule" id="MF_00208"/>
    </source>
</evidence>
<feature type="binding site" evidence="7">
    <location>
        <position position="175"/>
    </location>
    <ligand>
        <name>UDP-N-acetyl-alpha-D-muramoyl-L-alanyl-D-glutamate</name>
        <dbReference type="ChEBI" id="CHEBI:83900"/>
    </ligand>
</feature>
<dbReference type="SUPFAM" id="SSF53623">
    <property type="entry name" value="MurD-like peptide ligases, catalytic domain"/>
    <property type="match status" value="1"/>
</dbReference>
<feature type="binding site" evidence="7">
    <location>
        <begin position="109"/>
        <end position="115"/>
    </location>
    <ligand>
        <name>ATP</name>
        <dbReference type="ChEBI" id="CHEBI:30616"/>
    </ligand>
</feature>
<organism evidence="12 13">
    <name type="scientific">Candidatus Dechloromonas phosphorivorans</name>
    <dbReference type="NCBI Taxonomy" id="2899244"/>
    <lineage>
        <taxon>Bacteria</taxon>
        <taxon>Pseudomonadati</taxon>
        <taxon>Pseudomonadota</taxon>
        <taxon>Betaproteobacteria</taxon>
        <taxon>Rhodocyclales</taxon>
        <taxon>Azonexaceae</taxon>
        <taxon>Dechloromonas</taxon>
    </lineage>
</organism>
<evidence type="ECO:0000259" key="11">
    <source>
        <dbReference type="Pfam" id="PF08245"/>
    </source>
</evidence>
<evidence type="ECO:0000313" key="13">
    <source>
        <dbReference type="Proteomes" id="UP000808146"/>
    </source>
</evidence>